<evidence type="ECO:0000313" key="3">
    <source>
        <dbReference type="Proteomes" id="UP000036780"/>
    </source>
</evidence>
<sequence length="62" mass="7344">MQLTYRKKTQGEISSHILDGLYVFLIRFRIALFMIHFYMGEKQGTQGVEYFPHIFSQLLITS</sequence>
<keyword evidence="1" id="KW-0472">Membrane</keyword>
<feature type="transmembrane region" description="Helical" evidence="1">
    <location>
        <begin position="21"/>
        <end position="39"/>
    </location>
</feature>
<evidence type="ECO:0000313" key="2">
    <source>
        <dbReference type="EMBL" id="KNE21932.1"/>
    </source>
</evidence>
<reference evidence="3" key="1">
    <citation type="submission" date="2015-07" db="EMBL/GenBank/DDBJ databases">
        <title>Fjat-10053 dsm26.</title>
        <authorList>
            <person name="Liu B."/>
            <person name="Wang J."/>
            <person name="Zhu Y."/>
            <person name="Liu G."/>
            <person name="Chen Q."/>
            <person name="Chen Z."/>
            <person name="Lan J."/>
            <person name="Che J."/>
            <person name="Ge C."/>
            <person name="Shi H."/>
            <person name="Pan Z."/>
            <person name="Liu X."/>
        </authorList>
    </citation>
    <scope>NUCLEOTIDE SEQUENCE [LARGE SCALE GENOMIC DNA]</scope>
    <source>
        <strain evidence="3">DSM 26</strain>
    </source>
</reference>
<accession>A0A0L0QTT1</accession>
<keyword evidence="1" id="KW-1133">Transmembrane helix</keyword>
<proteinExistence type="predicted"/>
<keyword evidence="1" id="KW-0812">Transmembrane</keyword>
<comment type="caution">
    <text evidence="2">The sequence shown here is derived from an EMBL/GenBank/DDBJ whole genome shotgun (WGS) entry which is preliminary data.</text>
</comment>
<evidence type="ECO:0008006" key="4">
    <source>
        <dbReference type="Google" id="ProtNLM"/>
    </source>
</evidence>
<dbReference type="PATRIC" id="fig|1473.5.peg.3700"/>
<dbReference type="AlphaFoldDB" id="A0A0L0QTT1"/>
<dbReference type="Proteomes" id="UP000036780">
    <property type="component" value="Unassembled WGS sequence"/>
</dbReference>
<name>A0A0L0QTT1_VIRPA</name>
<protein>
    <recommendedName>
        <fullName evidence="4">Transposase</fullName>
    </recommendedName>
</protein>
<organism evidence="2 3">
    <name type="scientific">Virgibacillus pantothenticus</name>
    <dbReference type="NCBI Taxonomy" id="1473"/>
    <lineage>
        <taxon>Bacteria</taxon>
        <taxon>Bacillati</taxon>
        <taxon>Bacillota</taxon>
        <taxon>Bacilli</taxon>
        <taxon>Bacillales</taxon>
        <taxon>Bacillaceae</taxon>
        <taxon>Virgibacillus</taxon>
    </lineage>
</organism>
<keyword evidence="3" id="KW-1185">Reference proteome</keyword>
<dbReference type="EMBL" id="LGTO01000004">
    <property type="protein sequence ID" value="KNE21932.1"/>
    <property type="molecule type" value="Genomic_DNA"/>
</dbReference>
<evidence type="ECO:0000256" key="1">
    <source>
        <dbReference type="SAM" id="Phobius"/>
    </source>
</evidence>
<gene>
    <name evidence="2" type="ORF">AFK71_03755</name>
</gene>